<accession>A0AAW4MRY9</accession>
<comment type="caution">
    <text evidence="8">The sequence shown here is derived from an EMBL/GenBank/DDBJ whole genome shotgun (WGS) entry which is preliminary data.</text>
</comment>
<evidence type="ECO:0000256" key="3">
    <source>
        <dbReference type="ARBA" id="ARBA00022692"/>
    </source>
</evidence>
<evidence type="ECO:0000256" key="6">
    <source>
        <dbReference type="SAM" id="Phobius"/>
    </source>
</evidence>
<sequence>MLYEKEIQQKRSIKALKSFVCVILASCLMAFNIKTFVRAGELVPGGITGMTLLIQRIMLKYANISVPYSVLNISLNAIPAIIGFKLISKRFTGYSVLMIVLNSFLVDLIPSYKVTTDPLLIALFGGLLNGLAISIALYGKASSGGTDFIAVYIHRKWNISSWNIILGFNIILLLTSGMLFGFEASLYSIVFQFVSTQAIDTFHKSDQQMTLFIISNKADELERELLVKTHHGMTRFTGEGSHTHEDRVMLYTVVSAAEVNDVYEIIKSIDKQAFVNIVKTNAVKGRFYQEPID</sequence>
<dbReference type="Proteomes" id="UP001196408">
    <property type="component" value="Unassembled WGS sequence"/>
</dbReference>
<evidence type="ECO:0000313" key="8">
    <source>
        <dbReference type="EMBL" id="MBV3382024.1"/>
    </source>
</evidence>
<dbReference type="Pfam" id="PF10035">
    <property type="entry name" value="DUF2179"/>
    <property type="match status" value="1"/>
</dbReference>
<keyword evidence="11" id="KW-1185">Reference proteome</keyword>
<feature type="transmembrane region" description="Helical" evidence="6">
    <location>
        <begin position="66"/>
        <end position="87"/>
    </location>
</feature>
<keyword evidence="2" id="KW-1003">Cell membrane</keyword>
<evidence type="ECO:0000256" key="5">
    <source>
        <dbReference type="ARBA" id="ARBA00023136"/>
    </source>
</evidence>
<keyword evidence="4 6" id="KW-1133">Transmembrane helix</keyword>
<reference evidence="8 11" key="1">
    <citation type="submission" date="2021-06" db="EMBL/GenBank/DDBJ databases">
        <title>Collection of gut derived symbiotic bacterial strains cultured from healthy donors.</title>
        <authorList>
            <person name="Lin H."/>
            <person name="Littmann E."/>
            <person name="Pamer E.G."/>
        </authorList>
    </citation>
    <scope>NUCLEOTIDE SEQUENCE</scope>
    <source>
        <strain evidence="9 11">MSK.21.70</strain>
        <strain evidence="8">MSK.21.82</strain>
    </source>
</reference>
<feature type="domain" description="DUF2179" evidence="7">
    <location>
        <begin position="231"/>
        <end position="285"/>
    </location>
</feature>
<dbReference type="Proteomes" id="UP001197492">
    <property type="component" value="Unassembled WGS sequence"/>
</dbReference>
<feature type="transmembrane region" description="Helical" evidence="6">
    <location>
        <begin position="159"/>
        <end position="182"/>
    </location>
</feature>
<evidence type="ECO:0000256" key="4">
    <source>
        <dbReference type="ARBA" id="ARBA00022989"/>
    </source>
</evidence>
<dbReference type="CDD" id="cd16380">
    <property type="entry name" value="YitT_C"/>
    <property type="match status" value="1"/>
</dbReference>
<name>A0AAW4MRY9_9FIRM</name>
<dbReference type="PIRSF" id="PIRSF006483">
    <property type="entry name" value="Membrane_protein_YitT"/>
    <property type="match status" value="1"/>
</dbReference>
<dbReference type="PANTHER" id="PTHR33545">
    <property type="entry name" value="UPF0750 MEMBRANE PROTEIN YITT-RELATED"/>
    <property type="match status" value="1"/>
</dbReference>
<evidence type="ECO:0000313" key="11">
    <source>
        <dbReference type="Proteomes" id="UP001197492"/>
    </source>
</evidence>
<feature type="transmembrane region" description="Helical" evidence="6">
    <location>
        <begin position="12"/>
        <end position="31"/>
    </location>
</feature>
<dbReference type="GO" id="GO:0005886">
    <property type="term" value="C:plasma membrane"/>
    <property type="evidence" value="ECO:0007669"/>
    <property type="project" value="UniProtKB-SubCell"/>
</dbReference>
<keyword evidence="3 6" id="KW-0812">Transmembrane</keyword>
<evidence type="ECO:0000256" key="1">
    <source>
        <dbReference type="ARBA" id="ARBA00004651"/>
    </source>
</evidence>
<feature type="transmembrane region" description="Helical" evidence="6">
    <location>
        <begin position="119"/>
        <end position="139"/>
    </location>
</feature>
<feature type="transmembrane region" description="Helical" evidence="6">
    <location>
        <begin position="93"/>
        <end position="112"/>
    </location>
</feature>
<dbReference type="EMBL" id="JAHOEF010000007">
    <property type="protein sequence ID" value="MBV3382024.1"/>
    <property type="molecule type" value="Genomic_DNA"/>
</dbReference>
<dbReference type="RefSeq" id="WP_217747083.1">
    <property type="nucleotide sequence ID" value="NZ_JAHOEB010000007.1"/>
</dbReference>
<evidence type="ECO:0000256" key="2">
    <source>
        <dbReference type="ARBA" id="ARBA00022475"/>
    </source>
</evidence>
<evidence type="ECO:0000259" key="7">
    <source>
        <dbReference type="Pfam" id="PF10035"/>
    </source>
</evidence>
<protein>
    <submittedName>
        <fullName evidence="8">YitT family protein</fullName>
    </submittedName>
</protein>
<comment type="subcellular location">
    <subcellularLocation>
        <location evidence="1">Cell membrane</location>
        <topology evidence="1">Multi-pass membrane protein</topology>
    </subcellularLocation>
</comment>
<dbReference type="InterPro" id="IPR019264">
    <property type="entry name" value="DUF2179"/>
</dbReference>
<dbReference type="InterPro" id="IPR051461">
    <property type="entry name" value="UPF0750_membrane"/>
</dbReference>
<dbReference type="Pfam" id="PF02588">
    <property type="entry name" value="YitT_membrane"/>
    <property type="match status" value="1"/>
</dbReference>
<dbReference type="EMBL" id="JAHOEL010000007">
    <property type="protein sequence ID" value="MBV3392050.1"/>
    <property type="molecule type" value="Genomic_DNA"/>
</dbReference>
<evidence type="ECO:0000313" key="9">
    <source>
        <dbReference type="EMBL" id="MBV3392050.1"/>
    </source>
</evidence>
<organism evidence="8 10">
    <name type="scientific">Catenibacterium mitsuokai</name>
    <dbReference type="NCBI Taxonomy" id="100886"/>
    <lineage>
        <taxon>Bacteria</taxon>
        <taxon>Bacillati</taxon>
        <taxon>Bacillota</taxon>
        <taxon>Erysipelotrichia</taxon>
        <taxon>Erysipelotrichales</taxon>
        <taxon>Coprobacillaceae</taxon>
        <taxon>Catenibacterium</taxon>
    </lineage>
</organism>
<dbReference type="PANTHER" id="PTHR33545:SF5">
    <property type="entry name" value="UPF0750 MEMBRANE PROTEIN YITT"/>
    <property type="match status" value="1"/>
</dbReference>
<proteinExistence type="predicted"/>
<keyword evidence="5 6" id="KW-0472">Membrane</keyword>
<dbReference type="InterPro" id="IPR003740">
    <property type="entry name" value="YitT"/>
</dbReference>
<gene>
    <name evidence="8" type="ORF">KSV97_02050</name>
    <name evidence="9" type="ORF">KSW06_02065</name>
</gene>
<dbReference type="AlphaFoldDB" id="A0AAW4MRY9"/>
<evidence type="ECO:0000313" key="10">
    <source>
        <dbReference type="Proteomes" id="UP001196408"/>
    </source>
</evidence>